<proteinExistence type="predicted"/>
<dbReference type="EMBL" id="AQHW01000017">
    <property type="protein sequence ID" value="KKB53973.1"/>
    <property type="molecule type" value="Genomic_DNA"/>
</dbReference>
<dbReference type="Proteomes" id="UP000033035">
    <property type="component" value="Unassembled WGS sequence"/>
</dbReference>
<gene>
    <name evidence="2" type="ORF">HMPREF1536_03554</name>
</gene>
<dbReference type="PATRIC" id="fig|1203610.3.peg.3622"/>
<keyword evidence="3" id="KW-1185">Reference proteome</keyword>
<comment type="caution">
    <text evidence="2">The sequence shown here is derived from an EMBL/GenBank/DDBJ whole genome shotgun (WGS) entry which is preliminary data.</text>
</comment>
<dbReference type="STRING" id="1203610.HMPREF1536_03554"/>
<name>A0A0F5J8A2_9BACT</name>
<dbReference type="InterPro" id="IPR046228">
    <property type="entry name" value="DUF6261"/>
</dbReference>
<dbReference type="HOGENOM" id="CLU_063447_2_0_10"/>
<dbReference type="RefSeq" id="WP_028726792.1">
    <property type="nucleotide sequence ID" value="NZ_AUAE01000010.1"/>
</dbReference>
<dbReference type="AlphaFoldDB" id="A0A0F5J8A2"/>
<sequence>MANIQTCPKTRLRANEFLTFCLAVKNEIQRADRDISLYKPEFESFDANIIQFDNSLNRLSKSEYTRKSNESKRRLNASRDGLFKKIAADLSNSHDDFVAAAVSLMIVVDQFTYISHLSFEDIIGKTDSIVAYFQSDDYKDLIKLLKLDDRVTQLQIINNEAKNILSKKATETGRRNMPRKTPITRRELNVSYDKLVDQLNFLARRDGDTDYLTLFAFWNALIDKMRVTISLRSGEAKGGKTDSGASNQPTTPPSSGGEDDRPVIE</sequence>
<protein>
    <submittedName>
        <fullName evidence="2">Uncharacterized protein</fullName>
    </submittedName>
</protein>
<accession>A0A0F5J8A2</accession>
<reference evidence="2 3" key="1">
    <citation type="submission" date="2013-04" db="EMBL/GenBank/DDBJ databases">
        <title>The Genome Sequence of Parabacteroides gordonii DSM 23371.</title>
        <authorList>
            <consortium name="The Broad Institute Genomics Platform"/>
            <person name="Earl A."/>
            <person name="Ward D."/>
            <person name="Feldgarden M."/>
            <person name="Gevers D."/>
            <person name="Martens E."/>
            <person name="Sakamoto M."/>
            <person name="Benno Y."/>
            <person name="Suzuki N."/>
            <person name="Matsunaga N."/>
            <person name="Koshihara K."/>
            <person name="Seki M."/>
            <person name="Komiya H."/>
            <person name="Walker B."/>
            <person name="Young S."/>
            <person name="Zeng Q."/>
            <person name="Gargeya S."/>
            <person name="Fitzgerald M."/>
            <person name="Haas B."/>
            <person name="Abouelleil A."/>
            <person name="Allen A.W."/>
            <person name="Alvarado L."/>
            <person name="Arachchi H.M."/>
            <person name="Berlin A.M."/>
            <person name="Chapman S.B."/>
            <person name="Gainer-Dewar J."/>
            <person name="Goldberg J."/>
            <person name="Griggs A."/>
            <person name="Gujja S."/>
            <person name="Hansen M."/>
            <person name="Howarth C."/>
            <person name="Imamovic A."/>
            <person name="Ireland A."/>
            <person name="Larimer J."/>
            <person name="McCowan C."/>
            <person name="Murphy C."/>
            <person name="Pearson M."/>
            <person name="Poon T.W."/>
            <person name="Priest M."/>
            <person name="Roberts A."/>
            <person name="Saif S."/>
            <person name="Shea T."/>
            <person name="Sisk P."/>
            <person name="Sykes S."/>
            <person name="Wortman J."/>
            <person name="Nusbaum C."/>
            <person name="Birren B."/>
        </authorList>
    </citation>
    <scope>NUCLEOTIDE SEQUENCE [LARGE SCALE GENOMIC DNA]</scope>
    <source>
        <strain evidence="2 3">MS-1</strain>
    </source>
</reference>
<evidence type="ECO:0000313" key="2">
    <source>
        <dbReference type="EMBL" id="KKB53973.1"/>
    </source>
</evidence>
<organism evidence="2 3">
    <name type="scientific">Parabacteroides gordonii MS-1 = DSM 23371</name>
    <dbReference type="NCBI Taxonomy" id="1203610"/>
    <lineage>
        <taxon>Bacteria</taxon>
        <taxon>Pseudomonadati</taxon>
        <taxon>Bacteroidota</taxon>
        <taxon>Bacteroidia</taxon>
        <taxon>Bacteroidales</taxon>
        <taxon>Tannerellaceae</taxon>
        <taxon>Parabacteroides</taxon>
    </lineage>
</organism>
<dbReference type="Pfam" id="PF19775">
    <property type="entry name" value="DUF6261"/>
    <property type="match status" value="1"/>
</dbReference>
<feature type="region of interest" description="Disordered" evidence="1">
    <location>
        <begin position="234"/>
        <end position="265"/>
    </location>
</feature>
<evidence type="ECO:0000313" key="3">
    <source>
        <dbReference type="Proteomes" id="UP000033035"/>
    </source>
</evidence>
<evidence type="ECO:0000256" key="1">
    <source>
        <dbReference type="SAM" id="MobiDB-lite"/>
    </source>
</evidence>